<keyword evidence="3" id="KW-0548">Nucleotidyltransferase</keyword>
<dbReference type="InterPro" id="IPR035901">
    <property type="entry name" value="GIY-YIG_endonuc_sf"/>
</dbReference>
<dbReference type="EMBL" id="JACHWR010000001">
    <property type="protein sequence ID" value="MBB3040417.1"/>
    <property type="molecule type" value="Genomic_DNA"/>
</dbReference>
<dbReference type="GO" id="GO:0003677">
    <property type="term" value="F:DNA binding"/>
    <property type="evidence" value="ECO:0007669"/>
    <property type="project" value="InterPro"/>
</dbReference>
<dbReference type="SUPFAM" id="SSF53098">
    <property type="entry name" value="Ribonuclease H-like"/>
    <property type="match status" value="1"/>
</dbReference>
<dbReference type="Gene3D" id="3.40.1440.10">
    <property type="entry name" value="GIY-YIG endonuclease"/>
    <property type="match status" value="1"/>
</dbReference>
<dbReference type="EC" id="2.7.7.7" evidence="3"/>
<dbReference type="InterPro" id="IPR013520">
    <property type="entry name" value="Ribonucl_H"/>
</dbReference>
<dbReference type="InterPro" id="IPR050066">
    <property type="entry name" value="UvrABC_protein_C"/>
</dbReference>
<evidence type="ECO:0000313" key="4">
    <source>
        <dbReference type="Proteomes" id="UP000589626"/>
    </source>
</evidence>
<dbReference type="FunFam" id="3.30.420.10:FF:000045">
    <property type="entry name" value="3'-5' exonuclease DinG"/>
    <property type="match status" value="1"/>
</dbReference>
<proteinExistence type="predicted"/>
<dbReference type="SMART" id="SM00479">
    <property type="entry name" value="EXOIII"/>
    <property type="match status" value="1"/>
</dbReference>
<dbReference type="SUPFAM" id="SSF46600">
    <property type="entry name" value="C-terminal UvrC-binding domain of UvrB"/>
    <property type="match status" value="1"/>
</dbReference>
<name>A0A7W4VRG1_9ACTN</name>
<keyword evidence="1" id="KW-0269">Exonuclease</keyword>
<keyword evidence="1" id="KW-0378">Hydrolase</keyword>
<dbReference type="Pfam" id="PF00929">
    <property type="entry name" value="RNase_T"/>
    <property type="match status" value="1"/>
</dbReference>
<dbReference type="PROSITE" id="PS50164">
    <property type="entry name" value="GIY_YIG"/>
    <property type="match status" value="1"/>
</dbReference>
<accession>A0A7W4VRG1</accession>
<dbReference type="PANTHER" id="PTHR30562">
    <property type="entry name" value="UVRC/OXIDOREDUCTASE"/>
    <property type="match status" value="1"/>
</dbReference>
<dbReference type="SUPFAM" id="SSF82771">
    <property type="entry name" value="GIY-YIG endonuclease"/>
    <property type="match status" value="1"/>
</dbReference>
<dbReference type="InterPro" id="IPR047296">
    <property type="entry name" value="GIY-YIG_UvrC_Cho"/>
</dbReference>
<dbReference type="NCBIfam" id="NF005905">
    <property type="entry name" value="PRK07883.1-3"/>
    <property type="match status" value="1"/>
</dbReference>
<dbReference type="InterPro" id="IPR012337">
    <property type="entry name" value="RNaseH-like_sf"/>
</dbReference>
<dbReference type="GO" id="GO:0006260">
    <property type="term" value="P:DNA replication"/>
    <property type="evidence" value="ECO:0007669"/>
    <property type="project" value="InterPro"/>
</dbReference>
<evidence type="ECO:0000313" key="3">
    <source>
        <dbReference type="EMBL" id="MBB3040417.1"/>
    </source>
</evidence>
<dbReference type="Pfam" id="PF01541">
    <property type="entry name" value="GIY-YIG"/>
    <property type="match status" value="1"/>
</dbReference>
<dbReference type="InterPro" id="IPR036876">
    <property type="entry name" value="UVR_dom_sf"/>
</dbReference>
<evidence type="ECO:0000256" key="1">
    <source>
        <dbReference type="ARBA" id="ARBA00022839"/>
    </source>
</evidence>
<dbReference type="RefSeq" id="WP_183590452.1">
    <property type="nucleotide sequence ID" value="NZ_JACHWR010000001.1"/>
</dbReference>
<keyword evidence="1" id="KW-0540">Nuclease</keyword>
<dbReference type="Gene3D" id="3.30.420.10">
    <property type="entry name" value="Ribonuclease H-like superfamily/Ribonuclease H"/>
    <property type="match status" value="1"/>
</dbReference>
<dbReference type="CDD" id="cd06127">
    <property type="entry name" value="DEDDh"/>
    <property type="match status" value="1"/>
</dbReference>
<dbReference type="AlphaFoldDB" id="A0A7W4VRG1"/>
<keyword evidence="3" id="KW-0808">Transferase</keyword>
<dbReference type="GO" id="GO:0004527">
    <property type="term" value="F:exonuclease activity"/>
    <property type="evidence" value="ECO:0007669"/>
    <property type="project" value="UniProtKB-KW"/>
</dbReference>
<evidence type="ECO:0000259" key="2">
    <source>
        <dbReference type="PROSITE" id="PS50164"/>
    </source>
</evidence>
<reference evidence="3 4" key="1">
    <citation type="submission" date="2020-08" db="EMBL/GenBank/DDBJ databases">
        <title>Sequencing the genomes of 1000 actinobacteria strains.</title>
        <authorList>
            <person name="Klenk H.-P."/>
        </authorList>
    </citation>
    <scope>NUCLEOTIDE SEQUENCE [LARGE SCALE GENOMIC DNA]</scope>
    <source>
        <strain evidence="3 4">DSM 105498</strain>
    </source>
</reference>
<dbReference type="SMART" id="SM00465">
    <property type="entry name" value="GIYc"/>
    <property type="match status" value="1"/>
</dbReference>
<dbReference type="InterPro" id="IPR000305">
    <property type="entry name" value="GIY-YIG_endonuc"/>
</dbReference>
<dbReference type="PANTHER" id="PTHR30562:SF1">
    <property type="entry name" value="UVRABC SYSTEM PROTEIN C"/>
    <property type="match status" value="1"/>
</dbReference>
<sequence length="604" mass="66196">MAQEPRVHSGVQRATSTWESQRSFDELGRPLRDITFCVVDLETTGGSAEGGSMITEIGAVKVRGGELLGEFQTLVNPRAEIPAFIAVLTGITNGMVSDAPPIESALPAFLEFAAGCVLVAHNAPFDVGFLRYFAEQQGRPWPTFEVLDTARLARRVITRDDAPNCKLSSLAKAFGSATTPNHRALQDARATVDVLHGLMERLGGLGVHTLEELQTFSSRVSTAQRRKRHLAEALPHAPGVYLFRDDRARVLYVGTSRDLRTRVRSYFTASETRSRIGEMVGIATVVDGIECATALEAEVRELRLIAEHKPRYNRRSRFPEKVHFIKLTREPWPRLSLVRRVLDDDADYLGPFSSKKTAEKCLAALHDTFPIRQCSDRIARDPGGPAGGRTPCVLAEMDRCLSPCDGSVDAATYAAVVRQLRDTLLRRPDEVVEAINARMAALADDERFEEAGVHRDRLAAFVRAAARTQRLAALTRCPEVVAARHEDDGRWAVHVVRHGRLAAAGVIPPGADAHAFVTTLRQSAETVRPGPGPVPAASAEETEKVLRWLESPGIRLVDVDGEWTCPVAGATRHLAVHDAVNQSRLSLVPFADRRGLAPVHRPAR</sequence>
<dbReference type="NCBIfam" id="TIGR00573">
    <property type="entry name" value="dnaq"/>
    <property type="match status" value="1"/>
</dbReference>
<dbReference type="CDD" id="cd10434">
    <property type="entry name" value="GIY-YIG_UvrC_Cho"/>
    <property type="match status" value="1"/>
</dbReference>
<dbReference type="GO" id="GO:0009380">
    <property type="term" value="C:excinuclease repair complex"/>
    <property type="evidence" value="ECO:0007669"/>
    <property type="project" value="TreeGrafter"/>
</dbReference>
<dbReference type="Proteomes" id="UP000589626">
    <property type="component" value="Unassembled WGS sequence"/>
</dbReference>
<organism evidence="3 4">
    <name type="scientific">Nocardioides soli</name>
    <dbReference type="NCBI Taxonomy" id="1036020"/>
    <lineage>
        <taxon>Bacteria</taxon>
        <taxon>Bacillati</taxon>
        <taxon>Actinomycetota</taxon>
        <taxon>Actinomycetes</taxon>
        <taxon>Propionibacteriales</taxon>
        <taxon>Nocardioidaceae</taxon>
        <taxon>Nocardioides</taxon>
    </lineage>
</organism>
<dbReference type="NCBIfam" id="NF005907">
    <property type="entry name" value="PRK07883.1-5"/>
    <property type="match status" value="1"/>
</dbReference>
<keyword evidence="4" id="KW-1185">Reference proteome</keyword>
<comment type="caution">
    <text evidence="3">The sequence shown here is derived from an EMBL/GenBank/DDBJ whole genome shotgun (WGS) entry which is preliminary data.</text>
</comment>
<dbReference type="InterPro" id="IPR006054">
    <property type="entry name" value="DnaQ"/>
</dbReference>
<gene>
    <name evidence="3" type="ORF">FHU40_000218</name>
</gene>
<dbReference type="GO" id="GO:0003887">
    <property type="term" value="F:DNA-directed DNA polymerase activity"/>
    <property type="evidence" value="ECO:0007669"/>
    <property type="project" value="UniProtKB-EC"/>
</dbReference>
<feature type="domain" description="GIY-YIG" evidence="2">
    <location>
        <begin position="236"/>
        <end position="314"/>
    </location>
</feature>
<protein>
    <submittedName>
        <fullName evidence="3">DNA polymerase-3 subunit epsilon</fullName>
        <ecNumber evidence="3">2.7.7.7</ecNumber>
    </submittedName>
</protein>
<dbReference type="GO" id="GO:0006289">
    <property type="term" value="P:nucleotide-excision repair"/>
    <property type="evidence" value="ECO:0007669"/>
    <property type="project" value="InterPro"/>
</dbReference>
<dbReference type="InterPro" id="IPR036397">
    <property type="entry name" value="RNaseH_sf"/>
</dbReference>